<feature type="region of interest" description="Disordered" evidence="1">
    <location>
        <begin position="21"/>
        <end position="56"/>
    </location>
</feature>
<reference evidence="2 3" key="1">
    <citation type="submission" date="2020-07" db="EMBL/GenBank/DDBJ databases">
        <title>Comparative genomics of pyrophilous fungi reveals a link between fire events and developmental genes.</title>
        <authorList>
            <consortium name="DOE Joint Genome Institute"/>
            <person name="Steindorff A.S."/>
            <person name="Carver A."/>
            <person name="Calhoun S."/>
            <person name="Stillman K."/>
            <person name="Liu H."/>
            <person name="Lipzen A."/>
            <person name="Pangilinan J."/>
            <person name="Labutti K."/>
            <person name="Bruns T.D."/>
            <person name="Grigoriev I.V."/>
        </authorList>
    </citation>
    <scope>NUCLEOTIDE SEQUENCE [LARGE SCALE GENOMIC DNA]</scope>
    <source>
        <strain evidence="2 3">CBS 144469</strain>
    </source>
</reference>
<keyword evidence="3" id="KW-1185">Reference proteome</keyword>
<feature type="compositionally biased region" description="Polar residues" evidence="1">
    <location>
        <begin position="82"/>
        <end position="96"/>
    </location>
</feature>
<comment type="caution">
    <text evidence="2">The sequence shown here is derived from an EMBL/GenBank/DDBJ whole genome shotgun (WGS) entry which is preliminary data.</text>
</comment>
<organism evidence="2 3">
    <name type="scientific">Ephemerocybe angulata</name>
    <dbReference type="NCBI Taxonomy" id="980116"/>
    <lineage>
        <taxon>Eukaryota</taxon>
        <taxon>Fungi</taxon>
        <taxon>Dikarya</taxon>
        <taxon>Basidiomycota</taxon>
        <taxon>Agaricomycotina</taxon>
        <taxon>Agaricomycetes</taxon>
        <taxon>Agaricomycetidae</taxon>
        <taxon>Agaricales</taxon>
        <taxon>Agaricineae</taxon>
        <taxon>Psathyrellaceae</taxon>
        <taxon>Ephemerocybe</taxon>
    </lineage>
</organism>
<feature type="compositionally biased region" description="Low complexity" evidence="1">
    <location>
        <begin position="46"/>
        <end position="56"/>
    </location>
</feature>
<gene>
    <name evidence="2" type="ORF">DFP72DRAFT_196159</name>
</gene>
<feature type="region of interest" description="Disordered" evidence="1">
    <location>
        <begin position="82"/>
        <end position="133"/>
    </location>
</feature>
<dbReference type="EMBL" id="JACGCI010000192">
    <property type="protein sequence ID" value="KAF6742231.1"/>
    <property type="molecule type" value="Genomic_DNA"/>
</dbReference>
<evidence type="ECO:0000313" key="3">
    <source>
        <dbReference type="Proteomes" id="UP000521943"/>
    </source>
</evidence>
<dbReference type="Proteomes" id="UP000521943">
    <property type="component" value="Unassembled WGS sequence"/>
</dbReference>
<evidence type="ECO:0000256" key="1">
    <source>
        <dbReference type="SAM" id="MobiDB-lite"/>
    </source>
</evidence>
<feature type="compositionally biased region" description="Low complexity" evidence="1">
    <location>
        <begin position="112"/>
        <end position="123"/>
    </location>
</feature>
<protein>
    <submittedName>
        <fullName evidence="2">Uncharacterized protein</fullName>
    </submittedName>
</protein>
<name>A0A8H6HAH6_9AGAR</name>
<sequence>MLIGCRNEALELKLRLMNIQGGTPKRTSTPHPGGPDPSSDEALDPSSSISTNNSSININVNIGTSTYATTLHHTTPSYGYSESISAPIPSGSTSPRRVTRPLPRSRLSIGPSTVSNTKVSSTKKTAHKKAGVHAASLPMSMTTPLGFPMDLGSTKKARLVGAAQSEQNGRNGQTEVDKTTLANRVSNSNLNANAKVFSLRGALDDGAAAARRKTIDGEAFYEAVSSGSGASRHVSGQGHVPRKKSVSHMRSVSVGVMDE</sequence>
<accession>A0A8H6HAH6</accession>
<evidence type="ECO:0000313" key="2">
    <source>
        <dbReference type="EMBL" id="KAF6742231.1"/>
    </source>
</evidence>
<proteinExistence type="predicted"/>
<feature type="region of interest" description="Disordered" evidence="1">
    <location>
        <begin position="226"/>
        <end position="259"/>
    </location>
</feature>
<dbReference type="AlphaFoldDB" id="A0A8H6HAH6"/>